<organism evidence="1 2">
    <name type="scientific">Pigmentiphaga soli</name>
    <dbReference type="NCBI Taxonomy" id="1007095"/>
    <lineage>
        <taxon>Bacteria</taxon>
        <taxon>Pseudomonadati</taxon>
        <taxon>Pseudomonadota</taxon>
        <taxon>Betaproteobacteria</taxon>
        <taxon>Burkholderiales</taxon>
        <taxon>Alcaligenaceae</taxon>
        <taxon>Pigmentiphaga</taxon>
    </lineage>
</organism>
<dbReference type="Proteomes" id="UP001501671">
    <property type="component" value="Unassembled WGS sequence"/>
</dbReference>
<evidence type="ECO:0008006" key="3">
    <source>
        <dbReference type="Google" id="ProtNLM"/>
    </source>
</evidence>
<comment type="caution">
    <text evidence="1">The sequence shown here is derived from an EMBL/GenBank/DDBJ whole genome shotgun (WGS) entry which is preliminary data.</text>
</comment>
<accession>A0ABP8HPF3</accession>
<keyword evidence="2" id="KW-1185">Reference proteome</keyword>
<gene>
    <name evidence="1" type="ORF">GCM10023144_43830</name>
</gene>
<dbReference type="SUPFAM" id="SSF51905">
    <property type="entry name" value="FAD/NAD(P)-binding domain"/>
    <property type="match status" value="1"/>
</dbReference>
<dbReference type="EMBL" id="BAABFO010000032">
    <property type="protein sequence ID" value="GAA4342157.1"/>
    <property type="molecule type" value="Genomic_DNA"/>
</dbReference>
<evidence type="ECO:0000313" key="2">
    <source>
        <dbReference type="Proteomes" id="UP001501671"/>
    </source>
</evidence>
<dbReference type="Gene3D" id="3.50.50.60">
    <property type="entry name" value="FAD/NAD(P)-binding domain"/>
    <property type="match status" value="1"/>
</dbReference>
<evidence type="ECO:0000313" key="1">
    <source>
        <dbReference type="EMBL" id="GAA4342157.1"/>
    </source>
</evidence>
<protein>
    <recommendedName>
        <fullName evidence="3">FAD-dependent oxidoreductase 2 FAD binding domain-containing protein</fullName>
    </recommendedName>
</protein>
<proteinExistence type="predicted"/>
<sequence length="63" mass="6248">MQVLRADGSPIPGLFGAGAAGQGGIFLWGHGHHIGWAFVSGRIAGRNAARNAAADAVPVEAAA</sequence>
<reference evidence="2" key="1">
    <citation type="journal article" date="2019" name="Int. J. Syst. Evol. Microbiol.">
        <title>The Global Catalogue of Microorganisms (GCM) 10K type strain sequencing project: providing services to taxonomists for standard genome sequencing and annotation.</title>
        <authorList>
            <consortium name="The Broad Institute Genomics Platform"/>
            <consortium name="The Broad Institute Genome Sequencing Center for Infectious Disease"/>
            <person name="Wu L."/>
            <person name="Ma J."/>
        </authorList>
    </citation>
    <scope>NUCLEOTIDE SEQUENCE [LARGE SCALE GENOMIC DNA]</scope>
    <source>
        <strain evidence="2">JCM 17666</strain>
    </source>
</reference>
<name>A0ABP8HPF3_9BURK</name>
<dbReference type="RefSeq" id="WP_345252069.1">
    <property type="nucleotide sequence ID" value="NZ_BAABFO010000032.1"/>
</dbReference>
<dbReference type="InterPro" id="IPR036188">
    <property type="entry name" value="FAD/NAD-bd_sf"/>
</dbReference>